<dbReference type="Proteomes" id="UP000790787">
    <property type="component" value="Chromosome 4"/>
</dbReference>
<sequence length="420" mass="48136">MVHMLPSHRRINEVQAHEIDLAKDAGLFSKATFDFMSLQARGRVNLGYTKLDQKNYFRTKRQKTMRRGEAGVLLEYFEKKRIEDPSFFFAVQLDVDDMITNIFWADSKMIIDYDTFGDVLSFDTTYQTNREHRPLASFVGLNNHRKMIVLGGALMHDETVDSFQWLLERFLGAMSGKKPKIIFTDQNTAMSKAISFVMPEHYDREIEDKRYNELQDTCNASQRIPVLKAQVPILVHDREVYTSNIFAKSQDEYMKSLSIRVNIGCEKNTLSTIYKVSKHGHTREYIVTVTEVGNISCTCLKFESMGILCCHAIRVLDVVNGVSRIPTEYILERWTKNTKGVNIKEVDKQEIEIKDPKLITMNRYRVICPIFVKMVAKASETNDGYKVVVACANELSSKLKQITEATTPSLCTSGSTRDLP</sequence>
<name>A0AC58UC29_TOBAC</name>
<organism evidence="1 2">
    <name type="scientific">Nicotiana tabacum</name>
    <name type="common">Common tobacco</name>
    <dbReference type="NCBI Taxonomy" id="4097"/>
    <lineage>
        <taxon>Eukaryota</taxon>
        <taxon>Viridiplantae</taxon>
        <taxon>Streptophyta</taxon>
        <taxon>Embryophyta</taxon>
        <taxon>Tracheophyta</taxon>
        <taxon>Spermatophyta</taxon>
        <taxon>Magnoliopsida</taxon>
        <taxon>eudicotyledons</taxon>
        <taxon>Gunneridae</taxon>
        <taxon>Pentapetalae</taxon>
        <taxon>asterids</taxon>
        <taxon>lamiids</taxon>
        <taxon>Solanales</taxon>
        <taxon>Solanaceae</taxon>
        <taxon>Nicotianoideae</taxon>
        <taxon>Nicotianeae</taxon>
        <taxon>Nicotiana</taxon>
    </lineage>
</organism>
<reference evidence="1" key="1">
    <citation type="journal article" date="2014" name="Nat. Commun.">
        <title>The tobacco genome sequence and its comparison with those of tomato and potato.</title>
        <authorList>
            <person name="Sierro N."/>
            <person name="Battey J.N."/>
            <person name="Ouadi S."/>
            <person name="Bakaher N."/>
            <person name="Bovet L."/>
            <person name="Willig A."/>
            <person name="Goepfert S."/>
            <person name="Peitsch M.C."/>
            <person name="Ivanov N.V."/>
        </authorList>
    </citation>
    <scope>NUCLEOTIDE SEQUENCE [LARGE SCALE GENOMIC DNA]</scope>
</reference>
<gene>
    <name evidence="2" type="primary">LOC142180033</name>
</gene>
<evidence type="ECO:0000313" key="1">
    <source>
        <dbReference type="Proteomes" id="UP000790787"/>
    </source>
</evidence>
<reference evidence="2" key="2">
    <citation type="submission" date="2025-08" db="UniProtKB">
        <authorList>
            <consortium name="RefSeq"/>
        </authorList>
    </citation>
    <scope>IDENTIFICATION</scope>
    <source>
        <tissue evidence="2">Leaf</tissue>
    </source>
</reference>
<keyword evidence="1" id="KW-1185">Reference proteome</keyword>
<dbReference type="RefSeq" id="XP_075107053.1">
    <property type="nucleotide sequence ID" value="XM_075250952.1"/>
</dbReference>
<accession>A0AC58UC29</accession>
<evidence type="ECO:0000313" key="2">
    <source>
        <dbReference type="RefSeq" id="XP_075107053.1"/>
    </source>
</evidence>
<protein>
    <submittedName>
        <fullName evidence="2">Protein FAR1-RELATED SEQUENCE 5-like</fullName>
    </submittedName>
</protein>
<proteinExistence type="predicted"/>